<evidence type="ECO:0000256" key="2">
    <source>
        <dbReference type="ARBA" id="ARBA00022679"/>
    </source>
</evidence>
<organism evidence="10 11">
    <name type="scientific">Paludibacterium paludis</name>
    <dbReference type="NCBI Taxonomy" id="1225769"/>
    <lineage>
        <taxon>Bacteria</taxon>
        <taxon>Pseudomonadati</taxon>
        <taxon>Pseudomonadota</taxon>
        <taxon>Betaproteobacteria</taxon>
        <taxon>Neisseriales</taxon>
        <taxon>Chromobacteriaceae</taxon>
        <taxon>Paludibacterium</taxon>
    </lineage>
</organism>
<dbReference type="EC" id="2.7.4.25" evidence="8"/>
<dbReference type="InterPro" id="IPR003136">
    <property type="entry name" value="Cytidylate_kin"/>
</dbReference>
<dbReference type="CDD" id="cd02020">
    <property type="entry name" value="CMPK"/>
    <property type="match status" value="1"/>
</dbReference>
<keyword evidence="11" id="KW-1185">Reference proteome</keyword>
<reference evidence="10" key="2">
    <citation type="submission" date="2020-09" db="EMBL/GenBank/DDBJ databases">
        <authorList>
            <person name="Sun Q."/>
            <person name="Kim S."/>
        </authorList>
    </citation>
    <scope>NUCLEOTIDE SEQUENCE</scope>
    <source>
        <strain evidence="10">KCTC 32182</strain>
    </source>
</reference>
<protein>
    <recommendedName>
        <fullName evidence="8">Cytidylate kinase</fullName>
        <shortName evidence="8">CK</shortName>
        <ecNumber evidence="8">2.7.4.25</ecNumber>
    </recommendedName>
    <alternativeName>
        <fullName evidence="8">Cytidine monophosphate kinase</fullName>
        <shortName evidence="8">CMP kinase</shortName>
    </alternativeName>
</protein>
<evidence type="ECO:0000256" key="4">
    <source>
        <dbReference type="ARBA" id="ARBA00022777"/>
    </source>
</evidence>
<gene>
    <name evidence="8 10" type="primary">cmk</name>
    <name evidence="10" type="ORF">GCM10011289_11730</name>
</gene>
<comment type="catalytic activity">
    <reaction evidence="6 8">
        <text>dCMP + ATP = dCDP + ADP</text>
        <dbReference type="Rhea" id="RHEA:25094"/>
        <dbReference type="ChEBI" id="CHEBI:30616"/>
        <dbReference type="ChEBI" id="CHEBI:57566"/>
        <dbReference type="ChEBI" id="CHEBI:58593"/>
        <dbReference type="ChEBI" id="CHEBI:456216"/>
        <dbReference type="EC" id="2.7.4.25"/>
    </reaction>
</comment>
<comment type="subcellular location">
    <subcellularLocation>
        <location evidence="8">Cytoplasm</location>
    </subcellularLocation>
</comment>
<dbReference type="GO" id="GO:0005524">
    <property type="term" value="F:ATP binding"/>
    <property type="evidence" value="ECO:0007669"/>
    <property type="project" value="UniProtKB-UniRule"/>
</dbReference>
<proteinExistence type="inferred from homology"/>
<accession>A0A918U894</accession>
<evidence type="ECO:0000256" key="5">
    <source>
        <dbReference type="ARBA" id="ARBA00022840"/>
    </source>
</evidence>
<comment type="catalytic activity">
    <reaction evidence="7 8">
        <text>CMP + ATP = CDP + ADP</text>
        <dbReference type="Rhea" id="RHEA:11600"/>
        <dbReference type="ChEBI" id="CHEBI:30616"/>
        <dbReference type="ChEBI" id="CHEBI:58069"/>
        <dbReference type="ChEBI" id="CHEBI:60377"/>
        <dbReference type="ChEBI" id="CHEBI:456216"/>
        <dbReference type="EC" id="2.7.4.25"/>
    </reaction>
</comment>
<dbReference type="Pfam" id="PF02224">
    <property type="entry name" value="Cytidylate_kin"/>
    <property type="match status" value="1"/>
</dbReference>
<dbReference type="Proteomes" id="UP000645257">
    <property type="component" value="Unassembled WGS sequence"/>
</dbReference>
<dbReference type="RefSeq" id="WP_189532221.1">
    <property type="nucleotide sequence ID" value="NZ_BMYX01000005.1"/>
</dbReference>
<comment type="similarity">
    <text evidence="1 8">Belongs to the cytidylate kinase family. Type 1 subfamily.</text>
</comment>
<name>A0A918U894_9NEIS</name>
<keyword evidence="4 8" id="KW-0418">Kinase</keyword>
<keyword evidence="2 8" id="KW-0808">Transferase</keyword>
<dbReference type="HAMAP" id="MF_00238">
    <property type="entry name" value="Cytidyl_kinase_type1"/>
    <property type="match status" value="1"/>
</dbReference>
<keyword evidence="5 8" id="KW-0067">ATP-binding</keyword>
<evidence type="ECO:0000256" key="1">
    <source>
        <dbReference type="ARBA" id="ARBA00009427"/>
    </source>
</evidence>
<dbReference type="InterPro" id="IPR011994">
    <property type="entry name" value="Cytidylate_kinase_dom"/>
</dbReference>
<evidence type="ECO:0000256" key="3">
    <source>
        <dbReference type="ARBA" id="ARBA00022741"/>
    </source>
</evidence>
<dbReference type="InterPro" id="IPR027417">
    <property type="entry name" value="P-loop_NTPase"/>
</dbReference>
<evidence type="ECO:0000256" key="7">
    <source>
        <dbReference type="ARBA" id="ARBA00048478"/>
    </source>
</evidence>
<dbReference type="AlphaFoldDB" id="A0A918U894"/>
<dbReference type="GO" id="GO:0006220">
    <property type="term" value="P:pyrimidine nucleotide metabolic process"/>
    <property type="evidence" value="ECO:0007669"/>
    <property type="project" value="UniProtKB-UniRule"/>
</dbReference>
<evidence type="ECO:0000313" key="10">
    <source>
        <dbReference type="EMBL" id="GGY10622.1"/>
    </source>
</evidence>
<evidence type="ECO:0000313" key="11">
    <source>
        <dbReference type="Proteomes" id="UP000645257"/>
    </source>
</evidence>
<dbReference type="SUPFAM" id="SSF52540">
    <property type="entry name" value="P-loop containing nucleoside triphosphate hydrolases"/>
    <property type="match status" value="1"/>
</dbReference>
<reference evidence="10" key="1">
    <citation type="journal article" date="2014" name="Int. J. Syst. Evol. Microbiol.">
        <title>Complete genome sequence of Corynebacterium casei LMG S-19264T (=DSM 44701T), isolated from a smear-ripened cheese.</title>
        <authorList>
            <consortium name="US DOE Joint Genome Institute (JGI-PGF)"/>
            <person name="Walter F."/>
            <person name="Albersmeier A."/>
            <person name="Kalinowski J."/>
            <person name="Ruckert C."/>
        </authorList>
    </citation>
    <scope>NUCLEOTIDE SEQUENCE</scope>
    <source>
        <strain evidence="10">KCTC 32182</strain>
    </source>
</reference>
<sequence length="222" mass="23360">MTVPVITLDGPSASGKGSVASLVASRLGFHYLDSGSLYRLVALLALRRGVALDDAAALASLALTLPVRFTGGRIVAEGDDVSDALRAEEVGNGASKVGALPEVRAALLERQRAFAVEPGLVTDGRDMGSVVFPDAALKVFLTADAAVRADRRYKQLIGKGESANLAQITQDIIERDARDAARAVAPLRQEPDAMLLDTSAMTIDEAVDQVAQWYASRRSSGL</sequence>
<keyword evidence="3 8" id="KW-0547">Nucleotide-binding</keyword>
<keyword evidence="8" id="KW-0963">Cytoplasm</keyword>
<evidence type="ECO:0000256" key="6">
    <source>
        <dbReference type="ARBA" id="ARBA00047615"/>
    </source>
</evidence>
<dbReference type="EMBL" id="BMYX01000005">
    <property type="protein sequence ID" value="GGY10622.1"/>
    <property type="molecule type" value="Genomic_DNA"/>
</dbReference>
<dbReference type="NCBIfam" id="TIGR00017">
    <property type="entry name" value="cmk"/>
    <property type="match status" value="1"/>
</dbReference>
<evidence type="ECO:0000259" key="9">
    <source>
        <dbReference type="Pfam" id="PF02224"/>
    </source>
</evidence>
<feature type="binding site" evidence="8">
    <location>
        <begin position="10"/>
        <end position="18"/>
    </location>
    <ligand>
        <name>ATP</name>
        <dbReference type="ChEBI" id="CHEBI:30616"/>
    </ligand>
</feature>
<comment type="caution">
    <text evidence="10">The sequence shown here is derived from an EMBL/GenBank/DDBJ whole genome shotgun (WGS) entry which is preliminary data.</text>
</comment>
<feature type="domain" description="Cytidylate kinase" evidence="9">
    <location>
        <begin position="6"/>
        <end position="213"/>
    </location>
</feature>
<evidence type="ECO:0000256" key="8">
    <source>
        <dbReference type="HAMAP-Rule" id="MF_00238"/>
    </source>
</evidence>
<dbReference type="GO" id="GO:0005737">
    <property type="term" value="C:cytoplasm"/>
    <property type="evidence" value="ECO:0007669"/>
    <property type="project" value="UniProtKB-SubCell"/>
</dbReference>
<dbReference type="GO" id="GO:0036431">
    <property type="term" value="F:dCMP kinase activity"/>
    <property type="evidence" value="ECO:0007669"/>
    <property type="project" value="InterPro"/>
</dbReference>
<dbReference type="Gene3D" id="3.40.50.300">
    <property type="entry name" value="P-loop containing nucleotide triphosphate hydrolases"/>
    <property type="match status" value="1"/>
</dbReference>